<dbReference type="RefSeq" id="WP_301642586.1">
    <property type="nucleotide sequence ID" value="NZ_CP098494.1"/>
</dbReference>
<dbReference type="InterPro" id="IPR012495">
    <property type="entry name" value="TadE-like_dom"/>
</dbReference>
<dbReference type="Pfam" id="PF07811">
    <property type="entry name" value="TadE"/>
    <property type="match status" value="1"/>
</dbReference>
<dbReference type="Proteomes" id="UP001056619">
    <property type="component" value="Chromosome"/>
</dbReference>
<sequence>MVEFAFAAPIFLTLVLTGLELSNLALAHLRVSQMAMTVADNAGRVTSGIDEANIIETFTGAQAIAEGLDFTANGRIVLSSLENNGKTGSKKGQVISWQRCWGRTDIDPAYGTEGKGKNNASLSDGMGAGANKIVAASDTAVMFVEATYTYQPLVSTGFFNSPTIRYESAFNVRGRQNNKISNTQKLVKMTC</sequence>
<gene>
    <name evidence="2" type="ORF">NCF85_03865</name>
</gene>
<evidence type="ECO:0000259" key="1">
    <source>
        <dbReference type="Pfam" id="PF07811"/>
    </source>
</evidence>
<proteinExistence type="predicted"/>
<name>A0ABY4UBC3_9SPHN</name>
<feature type="domain" description="TadE-like" evidence="1">
    <location>
        <begin position="1"/>
        <end position="39"/>
    </location>
</feature>
<protein>
    <submittedName>
        <fullName evidence="2">Pilus assembly protein</fullName>
    </submittedName>
</protein>
<evidence type="ECO:0000313" key="2">
    <source>
        <dbReference type="EMBL" id="USA62126.1"/>
    </source>
</evidence>
<reference evidence="2 3" key="1">
    <citation type="submission" date="2022-06" db="EMBL/GenBank/DDBJ databases">
        <authorList>
            <person name="Liu G."/>
        </authorList>
    </citation>
    <scope>NUCLEOTIDE SEQUENCE [LARGE SCALE GENOMIC DNA]</scope>
    <source>
        <strain evidence="2 3">E4</strain>
    </source>
</reference>
<dbReference type="EMBL" id="CP098494">
    <property type="protein sequence ID" value="USA62126.1"/>
    <property type="molecule type" value="Genomic_DNA"/>
</dbReference>
<organism evidence="2 3">
    <name type="scientific">Qipengyuania citrea</name>
    <dbReference type="NCBI Taxonomy" id="225971"/>
    <lineage>
        <taxon>Bacteria</taxon>
        <taxon>Pseudomonadati</taxon>
        <taxon>Pseudomonadota</taxon>
        <taxon>Alphaproteobacteria</taxon>
        <taxon>Sphingomonadales</taxon>
        <taxon>Erythrobacteraceae</taxon>
        <taxon>Qipengyuania</taxon>
    </lineage>
</organism>
<keyword evidence="3" id="KW-1185">Reference proteome</keyword>
<evidence type="ECO:0000313" key="3">
    <source>
        <dbReference type="Proteomes" id="UP001056619"/>
    </source>
</evidence>
<accession>A0ABY4UBC3</accession>